<organism evidence="2 3">
    <name type="scientific">Rubroshorea leprosula</name>
    <dbReference type="NCBI Taxonomy" id="152421"/>
    <lineage>
        <taxon>Eukaryota</taxon>
        <taxon>Viridiplantae</taxon>
        <taxon>Streptophyta</taxon>
        <taxon>Embryophyta</taxon>
        <taxon>Tracheophyta</taxon>
        <taxon>Spermatophyta</taxon>
        <taxon>Magnoliopsida</taxon>
        <taxon>eudicotyledons</taxon>
        <taxon>Gunneridae</taxon>
        <taxon>Pentapetalae</taxon>
        <taxon>rosids</taxon>
        <taxon>malvids</taxon>
        <taxon>Malvales</taxon>
        <taxon>Dipterocarpaceae</taxon>
        <taxon>Rubroshorea</taxon>
    </lineage>
</organism>
<dbReference type="EMBL" id="BPVZ01000039">
    <property type="protein sequence ID" value="GKV13682.1"/>
    <property type="molecule type" value="Genomic_DNA"/>
</dbReference>
<evidence type="ECO:0000256" key="1">
    <source>
        <dbReference type="SAM" id="Phobius"/>
    </source>
</evidence>
<dbReference type="AlphaFoldDB" id="A0AAV5JQ53"/>
<name>A0AAV5JQ53_9ROSI</name>
<dbReference type="Proteomes" id="UP001054252">
    <property type="component" value="Unassembled WGS sequence"/>
</dbReference>
<protein>
    <submittedName>
        <fullName evidence="2">Uncharacterized protein</fullName>
    </submittedName>
</protein>
<reference evidence="2 3" key="1">
    <citation type="journal article" date="2021" name="Commun. Biol.">
        <title>The genome of Shorea leprosula (Dipterocarpaceae) highlights the ecological relevance of drought in aseasonal tropical rainforests.</title>
        <authorList>
            <person name="Ng K.K.S."/>
            <person name="Kobayashi M.J."/>
            <person name="Fawcett J.A."/>
            <person name="Hatakeyama M."/>
            <person name="Paape T."/>
            <person name="Ng C.H."/>
            <person name="Ang C.C."/>
            <person name="Tnah L.H."/>
            <person name="Lee C.T."/>
            <person name="Nishiyama T."/>
            <person name="Sese J."/>
            <person name="O'Brien M.J."/>
            <person name="Copetti D."/>
            <person name="Mohd Noor M.I."/>
            <person name="Ong R.C."/>
            <person name="Putra M."/>
            <person name="Sireger I.Z."/>
            <person name="Indrioko S."/>
            <person name="Kosugi Y."/>
            <person name="Izuno A."/>
            <person name="Isagi Y."/>
            <person name="Lee S.L."/>
            <person name="Shimizu K.K."/>
        </authorList>
    </citation>
    <scope>NUCLEOTIDE SEQUENCE [LARGE SCALE GENOMIC DNA]</scope>
    <source>
        <strain evidence="2">214</strain>
    </source>
</reference>
<keyword evidence="1" id="KW-0812">Transmembrane</keyword>
<evidence type="ECO:0000313" key="3">
    <source>
        <dbReference type="Proteomes" id="UP001054252"/>
    </source>
</evidence>
<keyword evidence="1" id="KW-0472">Membrane</keyword>
<proteinExistence type="predicted"/>
<accession>A0AAV5JQ53</accession>
<keyword evidence="1" id="KW-1133">Transmembrane helix</keyword>
<gene>
    <name evidence="2" type="ORF">SLEP1_g24668</name>
</gene>
<comment type="caution">
    <text evidence="2">The sequence shown here is derived from an EMBL/GenBank/DDBJ whole genome shotgun (WGS) entry which is preliminary data.</text>
</comment>
<feature type="transmembrane region" description="Helical" evidence="1">
    <location>
        <begin position="15"/>
        <end position="32"/>
    </location>
</feature>
<keyword evidence="3" id="KW-1185">Reference proteome</keyword>
<sequence>MLRSNEDTSWEIDVLRLYVAPTILVLLLWLVMDFGRCQSLGSQNLVTKWRRENWHCSKDIGTYISRLKDQEFVVCA</sequence>
<evidence type="ECO:0000313" key="2">
    <source>
        <dbReference type="EMBL" id="GKV13682.1"/>
    </source>
</evidence>